<evidence type="ECO:0000313" key="3">
    <source>
        <dbReference type="Proteomes" id="UP000275267"/>
    </source>
</evidence>
<reference evidence="3" key="1">
    <citation type="journal article" date="2019" name="Nat. Commun.">
        <title>The genome of broomcorn millet.</title>
        <authorList>
            <person name="Zou C."/>
            <person name="Miki D."/>
            <person name="Li D."/>
            <person name="Tang Q."/>
            <person name="Xiao L."/>
            <person name="Rajput S."/>
            <person name="Deng P."/>
            <person name="Jia W."/>
            <person name="Huang R."/>
            <person name="Zhang M."/>
            <person name="Sun Y."/>
            <person name="Hu J."/>
            <person name="Fu X."/>
            <person name="Schnable P.S."/>
            <person name="Li F."/>
            <person name="Zhang H."/>
            <person name="Feng B."/>
            <person name="Zhu X."/>
            <person name="Liu R."/>
            <person name="Schnable J.C."/>
            <person name="Zhu J.-K."/>
            <person name="Zhang H."/>
        </authorList>
    </citation>
    <scope>NUCLEOTIDE SEQUENCE [LARGE SCALE GENOMIC DNA]</scope>
</reference>
<dbReference type="InterPro" id="IPR040276">
    <property type="entry name" value="At4g26450-like"/>
</dbReference>
<feature type="compositionally biased region" description="Pro residues" evidence="1">
    <location>
        <begin position="52"/>
        <end position="71"/>
    </location>
</feature>
<dbReference type="EMBL" id="PQIB02000013">
    <property type="protein sequence ID" value="RLM73245.1"/>
    <property type="molecule type" value="Genomic_DNA"/>
</dbReference>
<feature type="compositionally biased region" description="Basic and acidic residues" evidence="1">
    <location>
        <begin position="328"/>
        <end position="363"/>
    </location>
</feature>
<accession>A0A3L6Q3S8</accession>
<dbReference type="OrthoDB" id="765741at2759"/>
<feature type="compositionally biased region" description="Basic and acidic residues" evidence="1">
    <location>
        <begin position="266"/>
        <end position="285"/>
    </location>
</feature>
<feature type="region of interest" description="Disordered" evidence="1">
    <location>
        <begin position="97"/>
        <end position="370"/>
    </location>
</feature>
<comment type="caution">
    <text evidence="2">The sequence shown here is derived from an EMBL/GenBank/DDBJ whole genome shotgun (WGS) entry which is preliminary data.</text>
</comment>
<feature type="compositionally biased region" description="Basic and acidic residues" evidence="1">
    <location>
        <begin position="178"/>
        <end position="204"/>
    </location>
</feature>
<feature type="compositionally biased region" description="Low complexity" evidence="1">
    <location>
        <begin position="227"/>
        <end position="241"/>
    </location>
</feature>
<name>A0A3L6Q3S8_PANMI</name>
<evidence type="ECO:0000313" key="2">
    <source>
        <dbReference type="EMBL" id="RLM73245.1"/>
    </source>
</evidence>
<proteinExistence type="predicted"/>
<organism evidence="2 3">
    <name type="scientific">Panicum miliaceum</name>
    <name type="common">Proso millet</name>
    <name type="synonym">Broomcorn millet</name>
    <dbReference type="NCBI Taxonomy" id="4540"/>
    <lineage>
        <taxon>Eukaryota</taxon>
        <taxon>Viridiplantae</taxon>
        <taxon>Streptophyta</taxon>
        <taxon>Embryophyta</taxon>
        <taxon>Tracheophyta</taxon>
        <taxon>Spermatophyta</taxon>
        <taxon>Magnoliopsida</taxon>
        <taxon>Liliopsida</taxon>
        <taxon>Poales</taxon>
        <taxon>Poaceae</taxon>
        <taxon>PACMAD clade</taxon>
        <taxon>Panicoideae</taxon>
        <taxon>Panicodae</taxon>
        <taxon>Paniceae</taxon>
        <taxon>Panicinae</taxon>
        <taxon>Panicum</taxon>
        <taxon>Panicum sect. Panicum</taxon>
    </lineage>
</organism>
<gene>
    <name evidence="2" type="ORF">C2845_PM15G08460</name>
</gene>
<keyword evidence="3" id="KW-1185">Reference proteome</keyword>
<dbReference type="Proteomes" id="UP000275267">
    <property type="component" value="Unassembled WGS sequence"/>
</dbReference>
<sequence>MDWAQQQGVSLPAPRSELHPARMQYQHGGSRSRMPTFARGGAGAYGRGPRQFYPPPPPPPPPPIPAATLPPPPPLNKYEVLLEAGRLAAEYLVAKGVLPPGSLQQRGGAVRAGGWGQPPPPPPLPAGHEAPAYCNARSGRRQVDDECGTRNARSRRNRGGDYSSGNSSNYNGRWKRKFGADNRYSESGRDRGRSRGYSDTRSYDEDVEDGAPGFKRERRSSGGIDEVGSSVSGVAGEGPSSKAEAMGESELEDTGSKASSNSNVRQKADAPHKVEDENEANKMQEDSVVSNSEVVEQTLNCEGNGNNDSSGVVQEAETKHLPVSSGEKVSDGRPEDSGILSEKVEDDKTLQEKAEDLHEKAEDDTTSDEVSIMEKNLPNDPRNLLHYCSFARVPTRPRSVLANRNARPGQREFPVSGQVSLVTTEEMSQTTMDGEANTNSMTSIQEDSKDEVVRQEHAEQSTTCNHVAESVTFNEKGIQGETEEMEEQKSISQHYGVEDNKEPNELSPSFVSHQNSFSLQVEKGIQIYNLDTPPQDEVLIDPPDKGKTVDSELLPNIKAEAAVTIEEEKLDQSSSFKIRDLNLVGSPEVADMRADPRLGQSSAAGCSVEQQDTQQIDFGTTLGNNSSSTDTFLLGNKAVQVIDIEDDPPIETGACDTSKAKGEMVYSSMENMTNQPTNTDALHGIQDGYSLGISDYLGADMPCYQSIQTDLQAEMDLNGSEGITVMDDPIYSSLSDIGFMEVWDQQPQDYEKFF</sequence>
<evidence type="ECO:0000256" key="1">
    <source>
        <dbReference type="SAM" id="MobiDB-lite"/>
    </source>
</evidence>
<feature type="compositionally biased region" description="Polar residues" evidence="1">
    <location>
        <begin position="297"/>
        <end position="312"/>
    </location>
</feature>
<dbReference type="PANTHER" id="PTHR36056">
    <property type="entry name" value="PROTEIN, PUTATIVE-RELATED"/>
    <property type="match status" value="1"/>
</dbReference>
<protein>
    <submittedName>
        <fullName evidence="2">Uncharacterized protein</fullName>
    </submittedName>
</protein>
<feature type="compositionally biased region" description="Polar residues" evidence="1">
    <location>
        <begin position="256"/>
        <end position="265"/>
    </location>
</feature>
<feature type="compositionally biased region" description="Low complexity" evidence="1">
    <location>
        <begin position="286"/>
        <end position="296"/>
    </location>
</feature>
<dbReference type="PANTHER" id="PTHR36056:SF1">
    <property type="entry name" value="PROTEIN, PUTATIVE-RELATED"/>
    <property type="match status" value="1"/>
</dbReference>
<dbReference type="AlphaFoldDB" id="A0A3L6Q3S8"/>
<feature type="region of interest" description="Disordered" evidence="1">
    <location>
        <begin position="1"/>
        <end position="71"/>
    </location>
</feature>
<feature type="compositionally biased region" description="Low complexity" evidence="1">
    <location>
        <begin position="160"/>
        <end position="172"/>
    </location>
</feature>
<dbReference type="STRING" id="4540.A0A3L6Q3S8"/>